<evidence type="ECO:0000256" key="8">
    <source>
        <dbReference type="ARBA" id="ARBA00049348"/>
    </source>
</evidence>
<reference evidence="12 13" key="1">
    <citation type="submission" date="2017-12" db="EMBL/GenBank/DDBJ databases">
        <title>The genome sequence of Caulobacter flavus CGMCC1 15093.</title>
        <authorList>
            <person name="Gao J."/>
            <person name="Mao X."/>
            <person name="Sun J."/>
        </authorList>
    </citation>
    <scope>NUCLEOTIDE SEQUENCE [LARGE SCALE GENOMIC DNA]</scope>
    <source>
        <strain evidence="12 13">CGMCC1 15093</strain>
    </source>
</reference>
<dbReference type="Proteomes" id="UP000281192">
    <property type="component" value="Chromosome"/>
</dbReference>
<dbReference type="RefSeq" id="WP_101715088.1">
    <property type="nucleotide sequence ID" value="NZ_CP026100.1"/>
</dbReference>
<evidence type="ECO:0000313" key="11">
    <source>
        <dbReference type="EMBL" id="AYV46686.1"/>
    </source>
</evidence>
<organism evidence="12 13">
    <name type="scientific">Caulobacter flavus</name>
    <dbReference type="NCBI Taxonomy" id="1679497"/>
    <lineage>
        <taxon>Bacteria</taxon>
        <taxon>Pseudomonadati</taxon>
        <taxon>Pseudomonadota</taxon>
        <taxon>Alphaproteobacteria</taxon>
        <taxon>Caulobacterales</taxon>
        <taxon>Caulobacteraceae</taxon>
        <taxon>Caulobacter</taxon>
    </lineage>
</organism>
<dbReference type="InterPro" id="IPR023546">
    <property type="entry name" value="MGMT"/>
</dbReference>
<comment type="function">
    <text evidence="9">Involved in the cellular defense against the biological effects of O6-methylguanine (O6-MeG) and O4-methylthymine (O4-MeT) in DNA. Repairs the methylated nucleobase in DNA by stoichiometrically transferring the methyl group to a cysteine residue in the enzyme. This is a suicide reaction: the enzyme is irreversibly inactivated.</text>
</comment>
<feature type="domain" description="Methylated-DNA-[protein]-cysteine S-methyltransferase DNA binding" evidence="10">
    <location>
        <begin position="91"/>
        <end position="171"/>
    </location>
</feature>
<evidence type="ECO:0000256" key="7">
    <source>
        <dbReference type="ARBA" id="ARBA00023204"/>
    </source>
</evidence>
<dbReference type="CDD" id="cd06445">
    <property type="entry name" value="ATase"/>
    <property type="match status" value="1"/>
</dbReference>
<keyword evidence="4 9" id="KW-0489">Methyltransferase</keyword>
<dbReference type="PANTHER" id="PTHR10815:SF5">
    <property type="entry name" value="METHYLATED-DNA--PROTEIN-CYSTEINE METHYLTRANSFERASE"/>
    <property type="match status" value="1"/>
</dbReference>
<dbReference type="AlphaFoldDB" id="A0A2N5CNA1"/>
<dbReference type="SUPFAM" id="SSF53155">
    <property type="entry name" value="Methylated DNA-protein cysteine methyltransferase domain"/>
    <property type="match status" value="1"/>
</dbReference>
<dbReference type="GO" id="GO:0032259">
    <property type="term" value="P:methylation"/>
    <property type="evidence" value="ECO:0007669"/>
    <property type="project" value="UniProtKB-KW"/>
</dbReference>
<evidence type="ECO:0000256" key="1">
    <source>
        <dbReference type="ARBA" id="ARBA00001286"/>
    </source>
</evidence>
<protein>
    <recommendedName>
        <fullName evidence="9">Methylated-DNA--protein-cysteine methyltransferase</fullName>
        <ecNumber evidence="9">2.1.1.63</ecNumber>
    </recommendedName>
    <alternativeName>
        <fullName evidence="9">6-O-methylguanine-DNA methyltransferase</fullName>
        <shortName evidence="9">MGMT</shortName>
    </alternativeName>
    <alternativeName>
        <fullName evidence="9">O-6-methylguanine-DNA-alkyltransferase</fullName>
    </alternativeName>
</protein>
<dbReference type="EMBL" id="CP026100">
    <property type="protein sequence ID" value="AYV46686.1"/>
    <property type="molecule type" value="Genomic_DNA"/>
</dbReference>
<dbReference type="PANTHER" id="PTHR10815">
    <property type="entry name" value="METHYLATED-DNA--PROTEIN-CYSTEINE METHYLTRANSFERASE"/>
    <property type="match status" value="1"/>
</dbReference>
<dbReference type="Gene3D" id="1.10.10.10">
    <property type="entry name" value="Winged helix-like DNA-binding domain superfamily/Winged helix DNA-binding domain"/>
    <property type="match status" value="1"/>
</dbReference>
<dbReference type="InterPro" id="IPR036388">
    <property type="entry name" value="WH-like_DNA-bd_sf"/>
</dbReference>
<reference evidence="11 14" key="2">
    <citation type="submission" date="2018-01" db="EMBL/GenBank/DDBJ databases">
        <title>Complete genome sequence of Caulobacter flavus RHGG3.</title>
        <authorList>
            <person name="Yang E."/>
        </authorList>
    </citation>
    <scope>NUCLEOTIDE SEQUENCE [LARGE SCALE GENOMIC DNA]</scope>
    <source>
        <strain evidence="11 14">RHGG3</strain>
    </source>
</reference>
<comment type="miscellaneous">
    <text evidence="9">This enzyme catalyzes only one turnover and therefore is not strictly catalytic. According to one definition, an enzyme is a biocatalyst that acts repeatedly and over many reaction cycles.</text>
</comment>
<proteinExistence type="inferred from homology"/>
<keyword evidence="7 9" id="KW-0234">DNA repair</keyword>
<dbReference type="OrthoDB" id="9802228at2"/>
<dbReference type="FunFam" id="1.10.10.10:FF:000214">
    <property type="entry name" value="Methylated-DNA--protein-cysteine methyltransferase"/>
    <property type="match status" value="1"/>
</dbReference>
<evidence type="ECO:0000256" key="4">
    <source>
        <dbReference type="ARBA" id="ARBA00022603"/>
    </source>
</evidence>
<dbReference type="PROSITE" id="PS00374">
    <property type="entry name" value="MGMT"/>
    <property type="match status" value="1"/>
</dbReference>
<evidence type="ECO:0000313" key="13">
    <source>
        <dbReference type="Proteomes" id="UP000234483"/>
    </source>
</evidence>
<dbReference type="NCBIfam" id="TIGR00589">
    <property type="entry name" value="ogt"/>
    <property type="match status" value="1"/>
</dbReference>
<dbReference type="GO" id="GO:0003908">
    <property type="term" value="F:methylated-DNA-[protein]-cysteine S-methyltransferase activity"/>
    <property type="evidence" value="ECO:0007669"/>
    <property type="project" value="UniProtKB-UniRule"/>
</dbReference>
<evidence type="ECO:0000256" key="5">
    <source>
        <dbReference type="ARBA" id="ARBA00022679"/>
    </source>
</evidence>
<keyword evidence="3 9" id="KW-0963">Cytoplasm</keyword>
<dbReference type="GO" id="GO:0006307">
    <property type="term" value="P:DNA alkylation repair"/>
    <property type="evidence" value="ECO:0007669"/>
    <property type="project" value="UniProtKB-UniRule"/>
</dbReference>
<comment type="subcellular location">
    <subcellularLocation>
        <location evidence="9">Cytoplasm</location>
    </subcellularLocation>
</comment>
<dbReference type="Pfam" id="PF01035">
    <property type="entry name" value="DNA_binding_1"/>
    <property type="match status" value="1"/>
</dbReference>
<gene>
    <name evidence="11" type="ORF">C1707_10635</name>
    <name evidence="12" type="ORF">CFHF_22110</name>
</gene>
<comment type="catalytic activity">
    <reaction evidence="1 9">
        <text>a 4-O-methyl-thymidine in DNA + L-cysteinyl-[protein] = a thymidine in DNA + S-methyl-L-cysteinyl-[protein]</text>
        <dbReference type="Rhea" id="RHEA:53428"/>
        <dbReference type="Rhea" id="RHEA-COMP:10131"/>
        <dbReference type="Rhea" id="RHEA-COMP:10132"/>
        <dbReference type="Rhea" id="RHEA-COMP:13555"/>
        <dbReference type="Rhea" id="RHEA-COMP:13556"/>
        <dbReference type="ChEBI" id="CHEBI:29950"/>
        <dbReference type="ChEBI" id="CHEBI:82612"/>
        <dbReference type="ChEBI" id="CHEBI:137386"/>
        <dbReference type="ChEBI" id="CHEBI:137387"/>
        <dbReference type="EC" id="2.1.1.63"/>
    </reaction>
</comment>
<dbReference type="InterPro" id="IPR001497">
    <property type="entry name" value="MethylDNA_cys_MeTrfase_AS"/>
</dbReference>
<sequence length="175" mass="18116">MPTLAPARLTLDRAPSPIGDLLLASDADGRLRAVDYHDHEARMLRLLKLHYGPVALEPGAAPAATRSALAAYFDGELAALATVPWTTGGTAFQRAVWRALSDVAPGTTLTYAALAARIDRPAAVRAVGAANGANPLSIVVPCHRLVGADGALTGYGGGIARKAWLLAHEGARPRA</sequence>
<evidence type="ECO:0000313" key="14">
    <source>
        <dbReference type="Proteomes" id="UP000281192"/>
    </source>
</evidence>
<evidence type="ECO:0000256" key="9">
    <source>
        <dbReference type="HAMAP-Rule" id="MF_00772"/>
    </source>
</evidence>
<dbReference type="InterPro" id="IPR014048">
    <property type="entry name" value="MethylDNA_cys_MeTrfase_DNA-bd"/>
</dbReference>
<dbReference type="InterPro" id="IPR036631">
    <property type="entry name" value="MGMT_N_sf"/>
</dbReference>
<dbReference type="EC" id="2.1.1.63" evidence="9"/>
<feature type="active site" description="Nucleophile; methyl group acceptor" evidence="9">
    <location>
        <position position="142"/>
    </location>
</feature>
<dbReference type="EMBL" id="PJRQ01000044">
    <property type="protein sequence ID" value="PLR07922.1"/>
    <property type="molecule type" value="Genomic_DNA"/>
</dbReference>
<comment type="similarity">
    <text evidence="2 9">Belongs to the MGMT family.</text>
</comment>
<keyword evidence="14" id="KW-1185">Reference proteome</keyword>
<dbReference type="InterPro" id="IPR036217">
    <property type="entry name" value="MethylDNA_cys_MeTrfase_DNAb"/>
</dbReference>
<evidence type="ECO:0000256" key="3">
    <source>
        <dbReference type="ARBA" id="ARBA00022490"/>
    </source>
</evidence>
<dbReference type="Proteomes" id="UP000234483">
    <property type="component" value="Unassembled WGS sequence"/>
</dbReference>
<comment type="catalytic activity">
    <reaction evidence="8 9">
        <text>a 6-O-methyl-2'-deoxyguanosine in DNA + L-cysteinyl-[protein] = S-methyl-L-cysteinyl-[protein] + a 2'-deoxyguanosine in DNA</text>
        <dbReference type="Rhea" id="RHEA:24000"/>
        <dbReference type="Rhea" id="RHEA-COMP:10131"/>
        <dbReference type="Rhea" id="RHEA-COMP:10132"/>
        <dbReference type="Rhea" id="RHEA-COMP:11367"/>
        <dbReference type="Rhea" id="RHEA-COMP:11368"/>
        <dbReference type="ChEBI" id="CHEBI:29950"/>
        <dbReference type="ChEBI" id="CHEBI:82612"/>
        <dbReference type="ChEBI" id="CHEBI:85445"/>
        <dbReference type="ChEBI" id="CHEBI:85448"/>
        <dbReference type="EC" id="2.1.1.63"/>
    </reaction>
</comment>
<accession>A0A2N5CNA1</accession>
<dbReference type="GO" id="GO:0005737">
    <property type="term" value="C:cytoplasm"/>
    <property type="evidence" value="ECO:0007669"/>
    <property type="project" value="UniProtKB-SubCell"/>
</dbReference>
<dbReference type="HAMAP" id="MF_00772">
    <property type="entry name" value="OGT"/>
    <property type="match status" value="1"/>
</dbReference>
<evidence type="ECO:0000313" key="12">
    <source>
        <dbReference type="EMBL" id="PLR07922.1"/>
    </source>
</evidence>
<evidence type="ECO:0000256" key="2">
    <source>
        <dbReference type="ARBA" id="ARBA00008711"/>
    </source>
</evidence>
<dbReference type="SUPFAM" id="SSF46767">
    <property type="entry name" value="Methylated DNA-protein cysteine methyltransferase, C-terminal domain"/>
    <property type="match status" value="1"/>
</dbReference>
<evidence type="ECO:0000256" key="6">
    <source>
        <dbReference type="ARBA" id="ARBA00022763"/>
    </source>
</evidence>
<keyword evidence="5 9" id="KW-0808">Transferase</keyword>
<keyword evidence="6 9" id="KW-0227">DNA damage</keyword>
<name>A0A2N5CNA1_9CAUL</name>
<evidence type="ECO:0000259" key="10">
    <source>
        <dbReference type="Pfam" id="PF01035"/>
    </source>
</evidence>
<dbReference type="KEGG" id="cfh:C1707_10635"/>